<dbReference type="PROSITE" id="PS51774">
    <property type="entry name" value="NAB"/>
    <property type="match status" value="1"/>
</dbReference>
<reference evidence="6" key="1">
    <citation type="submission" date="2019-09" db="EMBL/GenBank/DDBJ databases">
        <title>Draft genome information of white flower Hibiscus syriacus.</title>
        <authorList>
            <person name="Kim Y.-M."/>
        </authorList>
    </citation>
    <scope>NUCLEOTIDE SEQUENCE [LARGE SCALE GENOMIC DNA]</scope>
    <source>
        <strain evidence="6">YM2019G1</strain>
    </source>
</reference>
<comment type="similarity">
    <text evidence="2">Belongs to the NET family.</text>
</comment>
<comment type="caution">
    <text evidence="6">The sequence shown here is derived from an EMBL/GenBank/DDBJ whole genome shotgun (WGS) entry which is preliminary data.</text>
</comment>
<evidence type="ECO:0000256" key="4">
    <source>
        <dbReference type="SAM" id="MobiDB-lite"/>
    </source>
</evidence>
<accession>A0A6A2ZPS5</accession>
<keyword evidence="1 3" id="KW-0175">Coiled coil</keyword>
<organism evidence="6 7">
    <name type="scientific">Hibiscus syriacus</name>
    <name type="common">Rose of Sharon</name>
    <dbReference type="NCBI Taxonomy" id="106335"/>
    <lineage>
        <taxon>Eukaryota</taxon>
        <taxon>Viridiplantae</taxon>
        <taxon>Streptophyta</taxon>
        <taxon>Embryophyta</taxon>
        <taxon>Tracheophyta</taxon>
        <taxon>Spermatophyta</taxon>
        <taxon>Magnoliopsida</taxon>
        <taxon>eudicotyledons</taxon>
        <taxon>Gunneridae</taxon>
        <taxon>Pentapetalae</taxon>
        <taxon>rosids</taxon>
        <taxon>malvids</taxon>
        <taxon>Malvales</taxon>
        <taxon>Malvaceae</taxon>
        <taxon>Malvoideae</taxon>
        <taxon>Hibiscus</taxon>
    </lineage>
</organism>
<dbReference type="Proteomes" id="UP000436088">
    <property type="component" value="Unassembled WGS sequence"/>
</dbReference>
<proteinExistence type="inferred from homology"/>
<dbReference type="InterPro" id="IPR051861">
    <property type="entry name" value="NET_actin-binding_domain"/>
</dbReference>
<feature type="region of interest" description="Disordered" evidence="4">
    <location>
        <begin position="139"/>
        <end position="227"/>
    </location>
</feature>
<protein>
    <submittedName>
        <fullName evidence="6">Detected protein of confused Function</fullName>
    </submittedName>
</protein>
<feature type="domain" description="NAB" evidence="5">
    <location>
        <begin position="10"/>
        <end position="132"/>
    </location>
</feature>
<gene>
    <name evidence="6" type="ORF">F3Y22_tig00110824pilonHSYRG00014</name>
</gene>
<dbReference type="AlphaFoldDB" id="A0A6A2ZPS5"/>
<dbReference type="Pfam" id="PF07765">
    <property type="entry name" value="KIP1"/>
    <property type="match status" value="1"/>
</dbReference>
<evidence type="ECO:0000256" key="3">
    <source>
        <dbReference type="SAM" id="Coils"/>
    </source>
</evidence>
<evidence type="ECO:0000256" key="2">
    <source>
        <dbReference type="ARBA" id="ARBA00038006"/>
    </source>
</evidence>
<evidence type="ECO:0000259" key="5">
    <source>
        <dbReference type="PROSITE" id="PS51774"/>
    </source>
</evidence>
<evidence type="ECO:0000313" key="7">
    <source>
        <dbReference type="Proteomes" id="UP000436088"/>
    </source>
</evidence>
<dbReference type="InterPro" id="IPR011684">
    <property type="entry name" value="NAB"/>
</dbReference>
<dbReference type="PANTHER" id="PTHR32258:SF3">
    <property type="entry name" value="PROTEIN NETWORKED 4A"/>
    <property type="match status" value="1"/>
</dbReference>
<evidence type="ECO:0000313" key="6">
    <source>
        <dbReference type="EMBL" id="KAE8692905.1"/>
    </source>
</evidence>
<dbReference type="GO" id="GO:0003779">
    <property type="term" value="F:actin binding"/>
    <property type="evidence" value="ECO:0007669"/>
    <property type="project" value="InterPro"/>
</dbReference>
<keyword evidence="7" id="KW-1185">Reference proteome</keyword>
<sequence length="516" mass="59113">MRRIESKKSHSWWWDSHISPKNSKWLAENLEAKCSNDDDDLTICKVKMLFMFLTEQVLLQDKGVKITVRLLTTEMDRRVKQMLKLVEEDADSFAKKAEMYYKKRPELITQVEEFYRMYRSLAERYDHLMGELRKDMPLDLQSQGSGISEIGSDLPSSCPSPDQSPSPRKSGRKSGPRAAGFDIFLASGGNSSDVYPKGDKPSSSTDSESESDDYSVSSGNEGDQVASGKMADLEIELHEMKEKLRMLEEENTERGAKIDNSDLLARIREYEEEMKIANERIQLSEEKIISLKNELQKYKQLGTTGSESLIEESAETDKPDRIEVHALLEELSITKEMLESSEKEKASLKQKQFYDKIQDLQCQLDTAQREIVELKLELAERSNCIKVLNESLETSKSESNRLKIECQLDTSQREIVEMKLELAERSSCIKVLNEDLETSKSESNGLKSNMSTKNGGGIAIKVKELDDEIKKQRVTMLEEEESKREAIRQLCFTLEHYRNGYHTLRQAFIGHKRIPV</sequence>
<dbReference type="EMBL" id="VEPZ02001128">
    <property type="protein sequence ID" value="KAE8692905.1"/>
    <property type="molecule type" value="Genomic_DNA"/>
</dbReference>
<feature type="coiled-coil region" evidence="3">
    <location>
        <begin position="230"/>
        <end position="405"/>
    </location>
</feature>
<dbReference type="GO" id="GO:0005774">
    <property type="term" value="C:vacuolar membrane"/>
    <property type="evidence" value="ECO:0007669"/>
    <property type="project" value="TreeGrafter"/>
</dbReference>
<dbReference type="PANTHER" id="PTHR32258">
    <property type="entry name" value="PROTEIN NETWORKED 4A"/>
    <property type="match status" value="1"/>
</dbReference>
<name>A0A6A2ZPS5_HIBSY</name>
<feature type="compositionally biased region" description="Low complexity" evidence="4">
    <location>
        <begin position="141"/>
        <end position="167"/>
    </location>
</feature>
<evidence type="ECO:0000256" key="1">
    <source>
        <dbReference type="ARBA" id="ARBA00023054"/>
    </source>
</evidence>